<evidence type="ECO:0000313" key="2">
    <source>
        <dbReference type="Proteomes" id="UP000294558"/>
    </source>
</evidence>
<sequence length="92" mass="9723">MRSSHLPVRTHDDVGAVVNESIVFSESVGLGTGRTSQVTSLVTAIAEDIVARRSRGWITVQEVRDRGVPGVLVEGTSDGASPKRELVLADAP</sequence>
<protein>
    <submittedName>
        <fullName evidence="1">Uncharacterized protein</fullName>
    </submittedName>
</protein>
<dbReference type="RefSeq" id="WP_133870531.1">
    <property type="nucleotide sequence ID" value="NZ_SOAU01000001.1"/>
</dbReference>
<name>A0A4R7I3S6_9ACTN</name>
<reference evidence="1 2" key="1">
    <citation type="submission" date="2019-03" db="EMBL/GenBank/DDBJ databases">
        <title>Sequencing the genomes of 1000 actinobacteria strains.</title>
        <authorList>
            <person name="Klenk H.-P."/>
        </authorList>
    </citation>
    <scope>NUCLEOTIDE SEQUENCE [LARGE SCALE GENOMIC DNA]</scope>
    <source>
        <strain evidence="1 2">DSM 18936</strain>
    </source>
</reference>
<accession>A0A4R7I3S6</accession>
<proteinExistence type="predicted"/>
<gene>
    <name evidence="1" type="ORF">BDK89_3921</name>
</gene>
<comment type="caution">
    <text evidence="1">The sequence shown here is derived from an EMBL/GenBank/DDBJ whole genome shotgun (WGS) entry which is preliminary data.</text>
</comment>
<dbReference type="EMBL" id="SOAU01000001">
    <property type="protein sequence ID" value="TDT18302.1"/>
    <property type="molecule type" value="Genomic_DNA"/>
</dbReference>
<keyword evidence="2" id="KW-1185">Reference proteome</keyword>
<dbReference type="Proteomes" id="UP000294558">
    <property type="component" value="Unassembled WGS sequence"/>
</dbReference>
<organism evidence="1 2">
    <name type="scientific">Ilumatobacter fluminis</name>
    <dbReference type="NCBI Taxonomy" id="467091"/>
    <lineage>
        <taxon>Bacteria</taxon>
        <taxon>Bacillati</taxon>
        <taxon>Actinomycetota</taxon>
        <taxon>Acidimicrobiia</taxon>
        <taxon>Acidimicrobiales</taxon>
        <taxon>Ilumatobacteraceae</taxon>
        <taxon>Ilumatobacter</taxon>
    </lineage>
</organism>
<evidence type="ECO:0000313" key="1">
    <source>
        <dbReference type="EMBL" id="TDT18302.1"/>
    </source>
</evidence>
<dbReference type="AlphaFoldDB" id="A0A4R7I3S6"/>